<dbReference type="InParanoid" id="A0A0C2YY21"/>
<dbReference type="STRING" id="1036808.A0A0C2YY21"/>
<dbReference type="HOGENOM" id="CLU_1620032_0_0_1"/>
<name>A0A0C2YY21_9AGAM</name>
<keyword evidence="2" id="KW-1185">Reference proteome</keyword>
<reference evidence="2" key="2">
    <citation type="submission" date="2015-01" db="EMBL/GenBank/DDBJ databases">
        <title>Evolutionary Origins and Diversification of the Mycorrhizal Mutualists.</title>
        <authorList>
            <consortium name="DOE Joint Genome Institute"/>
            <consortium name="Mycorrhizal Genomics Consortium"/>
            <person name="Kohler A."/>
            <person name="Kuo A."/>
            <person name="Nagy L.G."/>
            <person name="Floudas D."/>
            <person name="Copeland A."/>
            <person name="Barry K.W."/>
            <person name="Cichocki N."/>
            <person name="Veneault-Fourrey C."/>
            <person name="LaButti K."/>
            <person name="Lindquist E.A."/>
            <person name="Lipzen A."/>
            <person name="Lundell T."/>
            <person name="Morin E."/>
            <person name="Murat C."/>
            <person name="Riley R."/>
            <person name="Ohm R."/>
            <person name="Sun H."/>
            <person name="Tunlid A."/>
            <person name="Henrissat B."/>
            <person name="Grigoriev I.V."/>
            <person name="Hibbett D.S."/>
            <person name="Martin F."/>
        </authorList>
    </citation>
    <scope>NUCLEOTIDE SEQUENCE [LARGE SCALE GENOMIC DNA]</scope>
    <source>
        <strain evidence="2">Foug A</strain>
    </source>
</reference>
<dbReference type="AlphaFoldDB" id="A0A0C2YY21"/>
<evidence type="ECO:0000313" key="2">
    <source>
        <dbReference type="Proteomes" id="UP000053989"/>
    </source>
</evidence>
<sequence>MPNEPSQIPFEDPIIWNEGEDDESGRIINCDMDRTMEQEETVQFQEGFEVHSEDISLSKSTTDGIDQAETKLLFGEMTQGFMTVQDQPAKRVANVYKGNSFTFFFPSLASYLVSDHLCISESLDDQALGVLINVSVFPANVVIGHSLRRWKPSVEISKMKHHRK</sequence>
<proteinExistence type="predicted"/>
<protein>
    <submittedName>
        <fullName evidence="1">Uncharacterized protein</fullName>
    </submittedName>
</protein>
<accession>A0A0C2YY21</accession>
<dbReference type="OrthoDB" id="3268589at2759"/>
<dbReference type="EMBL" id="KN822153">
    <property type="protein sequence ID" value="KIM54508.1"/>
    <property type="molecule type" value="Genomic_DNA"/>
</dbReference>
<dbReference type="Proteomes" id="UP000053989">
    <property type="component" value="Unassembled WGS sequence"/>
</dbReference>
<organism evidence="1 2">
    <name type="scientific">Scleroderma citrinum Foug A</name>
    <dbReference type="NCBI Taxonomy" id="1036808"/>
    <lineage>
        <taxon>Eukaryota</taxon>
        <taxon>Fungi</taxon>
        <taxon>Dikarya</taxon>
        <taxon>Basidiomycota</taxon>
        <taxon>Agaricomycotina</taxon>
        <taxon>Agaricomycetes</taxon>
        <taxon>Agaricomycetidae</taxon>
        <taxon>Boletales</taxon>
        <taxon>Sclerodermatineae</taxon>
        <taxon>Sclerodermataceae</taxon>
        <taxon>Scleroderma</taxon>
    </lineage>
</organism>
<gene>
    <name evidence="1" type="ORF">SCLCIDRAFT_31032</name>
</gene>
<evidence type="ECO:0000313" key="1">
    <source>
        <dbReference type="EMBL" id="KIM54508.1"/>
    </source>
</evidence>
<reference evidence="1 2" key="1">
    <citation type="submission" date="2014-04" db="EMBL/GenBank/DDBJ databases">
        <authorList>
            <consortium name="DOE Joint Genome Institute"/>
            <person name="Kuo A."/>
            <person name="Kohler A."/>
            <person name="Nagy L.G."/>
            <person name="Floudas D."/>
            <person name="Copeland A."/>
            <person name="Barry K.W."/>
            <person name="Cichocki N."/>
            <person name="Veneault-Fourrey C."/>
            <person name="LaButti K."/>
            <person name="Lindquist E.A."/>
            <person name="Lipzen A."/>
            <person name="Lundell T."/>
            <person name="Morin E."/>
            <person name="Murat C."/>
            <person name="Sun H."/>
            <person name="Tunlid A."/>
            <person name="Henrissat B."/>
            <person name="Grigoriev I.V."/>
            <person name="Hibbett D.S."/>
            <person name="Martin F."/>
            <person name="Nordberg H.P."/>
            <person name="Cantor M.N."/>
            <person name="Hua S.X."/>
        </authorList>
    </citation>
    <scope>NUCLEOTIDE SEQUENCE [LARGE SCALE GENOMIC DNA]</scope>
    <source>
        <strain evidence="1 2">Foug A</strain>
    </source>
</reference>